<organism evidence="1">
    <name type="scientific">viral metagenome</name>
    <dbReference type="NCBI Taxonomy" id="1070528"/>
    <lineage>
        <taxon>unclassified sequences</taxon>
        <taxon>metagenomes</taxon>
        <taxon>organismal metagenomes</taxon>
    </lineage>
</organism>
<accession>A0A6M3LIV9</accession>
<dbReference type="EMBL" id="MT143297">
    <property type="protein sequence ID" value="QJA95236.1"/>
    <property type="molecule type" value="Genomic_DNA"/>
</dbReference>
<gene>
    <name evidence="1" type="ORF">MM415B05536_0010</name>
</gene>
<dbReference type="AlphaFoldDB" id="A0A6M3LIV9"/>
<name>A0A6M3LIV9_9ZZZZ</name>
<evidence type="ECO:0000313" key="1">
    <source>
        <dbReference type="EMBL" id="QJA95236.1"/>
    </source>
</evidence>
<proteinExistence type="predicted"/>
<protein>
    <submittedName>
        <fullName evidence="1">Uncharacterized protein</fullName>
    </submittedName>
</protein>
<sequence length="113" mass="13026">MNKNHPWVKENKRRLEKQLTLELPCKHHEIIEGYIGRCKLCGAVKDYMPLQIKEGIYVKGLGKHVLDSISSPAAYMKHWHFGETYHISVDRKSGYDEGMGIYDNVVKAMVNLP</sequence>
<reference evidence="1" key="1">
    <citation type="submission" date="2020-03" db="EMBL/GenBank/DDBJ databases">
        <title>The deep terrestrial virosphere.</title>
        <authorList>
            <person name="Holmfeldt K."/>
            <person name="Nilsson E."/>
            <person name="Simone D."/>
            <person name="Lopez-Fernandez M."/>
            <person name="Wu X."/>
            <person name="de Brujin I."/>
            <person name="Lundin D."/>
            <person name="Andersson A."/>
            <person name="Bertilsson S."/>
            <person name="Dopson M."/>
        </authorList>
    </citation>
    <scope>NUCLEOTIDE SEQUENCE</scope>
    <source>
        <strain evidence="1">MM415B05536</strain>
    </source>
</reference>